<dbReference type="EMBL" id="JACHFQ010000002">
    <property type="protein sequence ID" value="MBB5225283.1"/>
    <property type="molecule type" value="Genomic_DNA"/>
</dbReference>
<evidence type="ECO:0000259" key="2">
    <source>
        <dbReference type="Pfam" id="PF00534"/>
    </source>
</evidence>
<evidence type="ECO:0000313" key="5">
    <source>
        <dbReference type="Proteomes" id="UP000518887"/>
    </source>
</evidence>
<dbReference type="SUPFAM" id="SSF53756">
    <property type="entry name" value="UDP-Glycosyltransferase/glycogen phosphorylase"/>
    <property type="match status" value="1"/>
</dbReference>
<proteinExistence type="predicted"/>
<sequence length="359" mass="40791">MRIAIDCRMIGSGGIGSFISELIPCFLEENECLLIGTHEQCTPFLRLQNVEFCYCDVKPFSLKEIANFPADVLEQIHHYDYYFTPYCNIPGKIELPIFSVIHDVVFLDVKGMTGLLGRIARKLFYKRAVNFSNAIFTVSEFSKERIIHHLHCKKDIEVVYNAAPKYLREPFEGEKPAKKDQILFVGNIKKHKGLKSLLDAFEKAKKSDKDFKSKLVIVGNAENFRTGDEETVARLNELSSQEGFIEFTGRISNDQLKYAYAESKFLVQPSLYEGFGIPPLEAMTCGTPALISDIPVFKEIYSNLPVTFFKAGDSDDLCEKLLSLNKFEPKAIDLSKVSELYSYKRSAQIICDTMAKFKK</sequence>
<dbReference type="CDD" id="cd03809">
    <property type="entry name" value="GT4_MtfB-like"/>
    <property type="match status" value="1"/>
</dbReference>
<feature type="domain" description="Glycosyl transferase family 1" evidence="2">
    <location>
        <begin position="170"/>
        <end position="330"/>
    </location>
</feature>
<reference evidence="4 5" key="1">
    <citation type="submission" date="2020-08" db="EMBL/GenBank/DDBJ databases">
        <title>Genomic Encyclopedia of Type Strains, Phase IV (KMG-IV): sequencing the most valuable type-strain genomes for metagenomic binning, comparative biology and taxonomic classification.</title>
        <authorList>
            <person name="Goeker M."/>
        </authorList>
    </citation>
    <scope>NUCLEOTIDE SEQUENCE [LARGE SCALE GENOMIC DNA]</scope>
    <source>
        <strain evidence="4 5">DSM 103462</strain>
    </source>
</reference>
<keyword evidence="5" id="KW-1185">Reference proteome</keyword>
<name>A0A7W8G7G4_9SPIR</name>
<protein>
    <submittedName>
        <fullName evidence="4">Glycosyltransferase involved in cell wall biosynthesis</fullName>
    </submittedName>
</protein>
<evidence type="ECO:0000313" key="4">
    <source>
        <dbReference type="EMBL" id="MBB5225283.1"/>
    </source>
</evidence>
<dbReference type="InterPro" id="IPR001296">
    <property type="entry name" value="Glyco_trans_1"/>
</dbReference>
<keyword evidence="1 4" id="KW-0808">Transferase</keyword>
<dbReference type="RefSeq" id="WP_184657418.1">
    <property type="nucleotide sequence ID" value="NZ_CP031518.1"/>
</dbReference>
<dbReference type="PANTHER" id="PTHR46401:SF2">
    <property type="entry name" value="GLYCOSYLTRANSFERASE WBBK-RELATED"/>
    <property type="match status" value="1"/>
</dbReference>
<gene>
    <name evidence="4" type="ORF">HNP76_000627</name>
</gene>
<dbReference type="Pfam" id="PF00534">
    <property type="entry name" value="Glycos_transf_1"/>
    <property type="match status" value="1"/>
</dbReference>
<dbReference type="AlphaFoldDB" id="A0A7W8G7G4"/>
<dbReference type="GO" id="GO:0016757">
    <property type="term" value="F:glycosyltransferase activity"/>
    <property type="evidence" value="ECO:0007669"/>
    <property type="project" value="InterPro"/>
</dbReference>
<dbReference type="Pfam" id="PF13439">
    <property type="entry name" value="Glyco_transf_4"/>
    <property type="match status" value="1"/>
</dbReference>
<feature type="domain" description="Glycosyltransferase subfamily 4-like N-terminal" evidence="3">
    <location>
        <begin position="62"/>
        <end position="162"/>
    </location>
</feature>
<evidence type="ECO:0000259" key="3">
    <source>
        <dbReference type="Pfam" id="PF13439"/>
    </source>
</evidence>
<accession>A0A7W8G7G4</accession>
<dbReference type="InterPro" id="IPR028098">
    <property type="entry name" value="Glyco_trans_4-like_N"/>
</dbReference>
<evidence type="ECO:0000256" key="1">
    <source>
        <dbReference type="ARBA" id="ARBA00022679"/>
    </source>
</evidence>
<dbReference type="Gene3D" id="3.40.50.2000">
    <property type="entry name" value="Glycogen Phosphorylase B"/>
    <property type="match status" value="2"/>
</dbReference>
<organism evidence="4 5">
    <name type="scientific">Treponema ruminis</name>
    <dbReference type="NCBI Taxonomy" id="744515"/>
    <lineage>
        <taxon>Bacteria</taxon>
        <taxon>Pseudomonadati</taxon>
        <taxon>Spirochaetota</taxon>
        <taxon>Spirochaetia</taxon>
        <taxon>Spirochaetales</taxon>
        <taxon>Treponemataceae</taxon>
        <taxon>Treponema</taxon>
    </lineage>
</organism>
<dbReference type="PANTHER" id="PTHR46401">
    <property type="entry name" value="GLYCOSYLTRANSFERASE WBBK-RELATED"/>
    <property type="match status" value="1"/>
</dbReference>
<comment type="caution">
    <text evidence="4">The sequence shown here is derived from an EMBL/GenBank/DDBJ whole genome shotgun (WGS) entry which is preliminary data.</text>
</comment>
<dbReference type="Proteomes" id="UP000518887">
    <property type="component" value="Unassembled WGS sequence"/>
</dbReference>